<dbReference type="Pfam" id="PF08240">
    <property type="entry name" value="ADH_N"/>
    <property type="match status" value="1"/>
</dbReference>
<keyword evidence="6" id="KW-0520">NAD</keyword>
<dbReference type="InterPro" id="IPR002328">
    <property type="entry name" value="ADH_Zn_CS"/>
</dbReference>
<evidence type="ECO:0000256" key="1">
    <source>
        <dbReference type="ARBA" id="ARBA00001947"/>
    </source>
</evidence>
<dbReference type="EC" id="1.1.1.255" evidence="9"/>
<dbReference type="EMBL" id="JAAWWB010000012">
    <property type="protein sequence ID" value="KAG6770290.1"/>
    <property type="molecule type" value="Genomic_DNA"/>
</dbReference>
<evidence type="ECO:0000256" key="4">
    <source>
        <dbReference type="ARBA" id="ARBA00022833"/>
    </source>
</evidence>
<evidence type="ECO:0000256" key="8">
    <source>
        <dbReference type="ARBA" id="ARBA00056693"/>
    </source>
</evidence>
<keyword evidence="15" id="KW-1185">Reference proteome</keyword>
<evidence type="ECO:0000256" key="6">
    <source>
        <dbReference type="ARBA" id="ARBA00023027"/>
    </source>
</evidence>
<comment type="caution">
    <text evidence="14">The sequence shown here is derived from an EMBL/GenBank/DDBJ whole genome shotgun (WGS) entry which is preliminary data.</text>
</comment>
<feature type="domain" description="Enoyl reductase (ER)" evidence="13">
    <location>
        <begin position="119"/>
        <end position="388"/>
    </location>
</feature>
<dbReference type="PANTHER" id="PTHR42683">
    <property type="entry name" value="ALDEHYDE REDUCTASE"/>
    <property type="match status" value="1"/>
</dbReference>
<comment type="similarity">
    <text evidence="2 10">Belongs to the zinc-containing alcohol dehydrogenase family.</text>
</comment>
<dbReference type="Pfam" id="PF00107">
    <property type="entry name" value="ADH_zinc_N"/>
    <property type="match status" value="1"/>
</dbReference>
<name>A0A8X7ZWB8_POPTO</name>
<comment type="catalytic activity">
    <reaction evidence="7">
        <text>D-mannitol + NAD(+) = D-mannose + NADH + H(+)</text>
        <dbReference type="Rhea" id="RHEA:15029"/>
        <dbReference type="ChEBI" id="CHEBI:4208"/>
        <dbReference type="ChEBI" id="CHEBI:15378"/>
        <dbReference type="ChEBI" id="CHEBI:16899"/>
        <dbReference type="ChEBI" id="CHEBI:57540"/>
        <dbReference type="ChEBI" id="CHEBI:57945"/>
        <dbReference type="EC" id="1.1.1.255"/>
    </reaction>
</comment>
<evidence type="ECO:0000256" key="12">
    <source>
        <dbReference type="SAM" id="Phobius"/>
    </source>
</evidence>
<evidence type="ECO:0000256" key="11">
    <source>
        <dbReference type="SAM" id="MobiDB-lite"/>
    </source>
</evidence>
<dbReference type="Proteomes" id="UP000886885">
    <property type="component" value="Chromosome 6D"/>
</dbReference>
<dbReference type="FunFam" id="3.40.50.720:FF:000022">
    <property type="entry name" value="Cinnamyl alcohol dehydrogenase"/>
    <property type="match status" value="1"/>
</dbReference>
<dbReference type="OrthoDB" id="1879366at2759"/>
<dbReference type="GO" id="GO:0009809">
    <property type="term" value="P:lignin biosynthetic process"/>
    <property type="evidence" value="ECO:0007669"/>
    <property type="project" value="UniProtKB-ARBA"/>
</dbReference>
<dbReference type="GO" id="GO:0046029">
    <property type="term" value="F:mannitol dehydrogenase activity"/>
    <property type="evidence" value="ECO:0007669"/>
    <property type="project" value="UniProtKB-EC"/>
</dbReference>
<proteinExistence type="inferred from homology"/>
<evidence type="ECO:0000256" key="9">
    <source>
        <dbReference type="ARBA" id="ARBA00066829"/>
    </source>
</evidence>
<dbReference type="FunFam" id="3.90.180.10:FF:000100">
    <property type="entry name" value="Putative cinnamyl alcohol dehydrogenase 6"/>
    <property type="match status" value="1"/>
</dbReference>
<dbReference type="SMART" id="SM00829">
    <property type="entry name" value="PKS_ER"/>
    <property type="match status" value="1"/>
</dbReference>
<evidence type="ECO:0000256" key="3">
    <source>
        <dbReference type="ARBA" id="ARBA00022723"/>
    </source>
</evidence>
<reference evidence="14" key="1">
    <citation type="journal article" date="2020" name="bioRxiv">
        <title>Hybrid origin of Populus tomentosa Carr. identified through genome sequencing and phylogenomic analysis.</title>
        <authorList>
            <person name="An X."/>
            <person name="Gao K."/>
            <person name="Chen Z."/>
            <person name="Li J."/>
            <person name="Yang X."/>
            <person name="Yang X."/>
            <person name="Zhou J."/>
            <person name="Guo T."/>
            <person name="Zhao T."/>
            <person name="Huang S."/>
            <person name="Miao D."/>
            <person name="Khan W.U."/>
            <person name="Rao P."/>
            <person name="Ye M."/>
            <person name="Lei B."/>
            <person name="Liao W."/>
            <person name="Wang J."/>
            <person name="Ji L."/>
            <person name="Li Y."/>
            <person name="Guo B."/>
            <person name="Mustafa N.S."/>
            <person name="Li S."/>
            <person name="Yun Q."/>
            <person name="Keller S.R."/>
            <person name="Mao J."/>
            <person name="Zhang R."/>
            <person name="Strauss S.H."/>
        </authorList>
    </citation>
    <scope>NUCLEOTIDE SEQUENCE</scope>
    <source>
        <strain evidence="14">GM15</strain>
        <tissue evidence="14">Leaf</tissue>
    </source>
</reference>
<keyword evidence="4 10" id="KW-0862">Zinc</keyword>
<evidence type="ECO:0000256" key="5">
    <source>
        <dbReference type="ARBA" id="ARBA00023002"/>
    </source>
</evidence>
<keyword evidence="5" id="KW-0560">Oxidoreductase</keyword>
<dbReference type="FunFam" id="3.90.180.10:FF:000126">
    <property type="entry name" value="Uncharacterized protein"/>
    <property type="match status" value="1"/>
</dbReference>
<evidence type="ECO:0000256" key="7">
    <source>
        <dbReference type="ARBA" id="ARBA00051097"/>
    </source>
</evidence>
<evidence type="ECO:0000259" key="13">
    <source>
        <dbReference type="SMART" id="SM00829"/>
    </source>
</evidence>
<dbReference type="GO" id="GO:0008270">
    <property type="term" value="F:zinc ion binding"/>
    <property type="evidence" value="ECO:0007669"/>
    <property type="project" value="InterPro"/>
</dbReference>
<accession>A0A8X7ZWB8</accession>
<dbReference type="InterPro" id="IPR020843">
    <property type="entry name" value="ER"/>
</dbReference>
<gene>
    <name evidence="14" type="ORF">POTOM_025967</name>
</gene>
<keyword evidence="12" id="KW-1133">Transmembrane helix</keyword>
<dbReference type="InterPro" id="IPR047109">
    <property type="entry name" value="CAD-like"/>
</dbReference>
<dbReference type="InterPro" id="IPR013149">
    <property type="entry name" value="ADH-like_C"/>
</dbReference>
<sequence>MKSCWNYKWVAEKEGKNESRVNNVKFKQSGEEEMLPEEIENHKNVWCGYFESLEQKMPRSASTMKPKPVKSTGHSRNPNPPSHRDNLTTYVSPRKMVAKLPEEEHPKQAFGWAARDQSGLLSPFKFSRRATAEKDVAFKVLYCGICHSDLHMAKNEWGVTQYPLVPGHEIVGIVTEVGSKVEKFKVGDKVGVGCMVGSCRSCDSCHDNLENYCPKMILTYGAKNYDGTTTYGGYSDLMVAEEQFIVRIPDNLSLDAGAPLLCAGITVYSPLRYFGLDKPGMHVGVVGLGGLGHVAVKFAKAMGVKVTVISTSPNKKQEAVENLGADSFLVSRDQDQMQSAMGTLDGIIDTVSAVHPMVPLFTLLKSHGKLVLVGAPEKPLELHAFPLIMGMCIYIYICMSVRITHLANRDKDTNCMCCLCGLITGRKMMGGSCIGGMKETQEMIDFAAKHNITADVEVIPMDYVNTAMERILKGDVRYRFVIDVAKTLNP</sequence>
<evidence type="ECO:0000256" key="2">
    <source>
        <dbReference type="ARBA" id="ARBA00008072"/>
    </source>
</evidence>
<dbReference type="InterPro" id="IPR013154">
    <property type="entry name" value="ADH-like_N"/>
</dbReference>
<comment type="cofactor">
    <cofactor evidence="1 10">
        <name>Zn(2+)</name>
        <dbReference type="ChEBI" id="CHEBI:29105"/>
    </cofactor>
</comment>
<dbReference type="CDD" id="cd05283">
    <property type="entry name" value="CAD1"/>
    <property type="match status" value="1"/>
</dbReference>
<dbReference type="AlphaFoldDB" id="A0A8X7ZWB8"/>
<protein>
    <recommendedName>
        <fullName evidence="9">mannitol dehydrogenase</fullName>
        <ecNumber evidence="9">1.1.1.255</ecNumber>
    </recommendedName>
</protein>
<keyword evidence="12" id="KW-0472">Membrane</keyword>
<evidence type="ECO:0000313" key="15">
    <source>
        <dbReference type="Proteomes" id="UP000886885"/>
    </source>
</evidence>
<feature type="region of interest" description="Disordered" evidence="11">
    <location>
        <begin position="58"/>
        <end position="88"/>
    </location>
</feature>
<organism evidence="14 15">
    <name type="scientific">Populus tomentosa</name>
    <name type="common">Chinese white poplar</name>
    <dbReference type="NCBI Taxonomy" id="118781"/>
    <lineage>
        <taxon>Eukaryota</taxon>
        <taxon>Viridiplantae</taxon>
        <taxon>Streptophyta</taxon>
        <taxon>Embryophyta</taxon>
        <taxon>Tracheophyta</taxon>
        <taxon>Spermatophyta</taxon>
        <taxon>Magnoliopsida</taxon>
        <taxon>eudicotyledons</taxon>
        <taxon>Gunneridae</taxon>
        <taxon>Pentapetalae</taxon>
        <taxon>rosids</taxon>
        <taxon>fabids</taxon>
        <taxon>Malpighiales</taxon>
        <taxon>Salicaceae</taxon>
        <taxon>Saliceae</taxon>
        <taxon>Populus</taxon>
    </lineage>
</organism>
<comment type="function">
    <text evidence="8">Oxidizes mannitol to mannose. Provides the initial step by which translocated mannitol is committed to central metabolism and, by regulating mannitol pool size, is important in regulating salt tolerance at the cellular level.</text>
</comment>
<evidence type="ECO:0000313" key="14">
    <source>
        <dbReference type="EMBL" id="KAG6770290.1"/>
    </source>
</evidence>
<dbReference type="PROSITE" id="PS00059">
    <property type="entry name" value="ADH_ZINC"/>
    <property type="match status" value="1"/>
</dbReference>
<evidence type="ECO:0000256" key="10">
    <source>
        <dbReference type="RuleBase" id="RU361277"/>
    </source>
</evidence>
<keyword evidence="3 10" id="KW-0479">Metal-binding</keyword>
<keyword evidence="12" id="KW-0812">Transmembrane</keyword>
<feature type="transmembrane region" description="Helical" evidence="12">
    <location>
        <begin position="382"/>
        <end position="401"/>
    </location>
</feature>